<gene>
    <name evidence="2" type="ORF">MIM_c33620</name>
</gene>
<dbReference type="Proteomes" id="UP000019095">
    <property type="component" value="Chromosome"/>
</dbReference>
<dbReference type="Pfam" id="PF02624">
    <property type="entry name" value="YcaO"/>
    <property type="match status" value="1"/>
</dbReference>
<dbReference type="KEGG" id="amim:MIM_c33620"/>
<dbReference type="AlphaFoldDB" id="W0PKA3"/>
<dbReference type="Gene3D" id="3.30.1330.230">
    <property type="match status" value="1"/>
</dbReference>
<sequence>MDIRPHIKTISRINICNENYWVAKAGIGTTDSNGKKHYIFGFGSHKERRIAETSAYYECIEHFFGSRCAYNNDQLMEPIQVLSHFRDIERGTAARVSFLIGTKSNNQALNATGLAVGETLDRAKRHGELEMYERHITHCWWHGKLKLGKPIFHSMDDAHYRIVWESPFYKYSIRYALAIHVDFKLGYIASGSACRSSGVDATAHALAECEMIRDSVVMARCRENGEKLSQRSVNRLLRKYTEKELHEFVFRMENDSKFITYAKKQPLSYFSILDDLHPYYAVLYSDKNMVCIRSQSNSANDISLGPPNESDEVWPFF</sequence>
<name>W0PKA3_ADVMD</name>
<evidence type="ECO:0000259" key="1">
    <source>
        <dbReference type="Pfam" id="PF02624"/>
    </source>
</evidence>
<organism evidence="2 3">
    <name type="scientific">Advenella mimigardefordensis (strain DSM 17166 / LMG 22922 / DPN7)</name>
    <dbReference type="NCBI Taxonomy" id="1247726"/>
    <lineage>
        <taxon>Bacteria</taxon>
        <taxon>Pseudomonadati</taxon>
        <taxon>Pseudomonadota</taxon>
        <taxon>Betaproteobacteria</taxon>
        <taxon>Burkholderiales</taxon>
        <taxon>Alcaligenaceae</taxon>
    </lineage>
</organism>
<feature type="domain" description="YcaO" evidence="1">
    <location>
        <begin position="110"/>
        <end position="227"/>
    </location>
</feature>
<proteinExistence type="predicted"/>
<evidence type="ECO:0000313" key="2">
    <source>
        <dbReference type="EMBL" id="AHG65423.1"/>
    </source>
</evidence>
<dbReference type="EMBL" id="CP003915">
    <property type="protein sequence ID" value="AHG65423.1"/>
    <property type="molecule type" value="Genomic_DNA"/>
</dbReference>
<evidence type="ECO:0000313" key="3">
    <source>
        <dbReference type="Proteomes" id="UP000019095"/>
    </source>
</evidence>
<reference evidence="2 3" key="1">
    <citation type="journal article" date="2014" name="Microbiology">
        <title>Unravelling the complete genome sequence of Advenella mimigardefordensis strain DPN7T and novel insights in the catabolism of the xenobiotic polythioester precursor 3,3'-dithiodipropionate.</title>
        <authorList>
            <person name="Wubbeler J.H."/>
            <person name="Hiessl S."/>
            <person name="Schuldes J."/>
            <person name="Thurmer A."/>
            <person name="Daniel R."/>
            <person name="Steinbuchel A."/>
        </authorList>
    </citation>
    <scope>NUCLEOTIDE SEQUENCE [LARGE SCALE GENOMIC DNA]</scope>
    <source>
        <strain evidence="3">DSM 17166 / LMG 22922 / DPN7</strain>
    </source>
</reference>
<keyword evidence="3" id="KW-1185">Reference proteome</keyword>
<protein>
    <recommendedName>
        <fullName evidence="1">YcaO domain-containing protein</fullName>
    </recommendedName>
</protein>
<accession>W0PKA3</accession>
<dbReference type="OrthoDB" id="9818619at2"/>
<dbReference type="RefSeq" id="WP_025374103.1">
    <property type="nucleotide sequence ID" value="NZ_CP003915.1"/>
</dbReference>
<dbReference type="InterPro" id="IPR003776">
    <property type="entry name" value="YcaO-like_dom"/>
</dbReference>
<dbReference type="HOGENOM" id="CLU_876139_0_0_4"/>
<dbReference type="PATRIC" id="fig|1247726.3.peg.3718"/>